<gene>
    <name evidence="2" type="ORF">K457DRAFT_130472</name>
</gene>
<dbReference type="AlphaFoldDB" id="A0A197JGK4"/>
<evidence type="ECO:0000313" key="3">
    <source>
        <dbReference type="Proteomes" id="UP000078512"/>
    </source>
</evidence>
<reference evidence="2 3" key="1">
    <citation type="submission" date="2016-05" db="EMBL/GenBank/DDBJ databases">
        <title>Genome sequencing reveals origins of a unique bacterial endosymbiosis in the earliest lineages of terrestrial Fungi.</title>
        <authorList>
            <consortium name="DOE Joint Genome Institute"/>
            <person name="Uehling J."/>
            <person name="Gryganskyi A."/>
            <person name="Hameed K."/>
            <person name="Tschaplinski T."/>
            <person name="Misztal P."/>
            <person name="Wu S."/>
            <person name="Desiro A."/>
            <person name="Vande Pol N."/>
            <person name="Du Z.-Y."/>
            <person name="Zienkiewicz A."/>
            <person name="Zienkiewicz K."/>
            <person name="Morin E."/>
            <person name="Tisserant E."/>
            <person name="Splivallo R."/>
            <person name="Hainaut M."/>
            <person name="Henrissat B."/>
            <person name="Ohm R."/>
            <person name="Kuo A."/>
            <person name="Yan J."/>
            <person name="Lipzen A."/>
            <person name="Nolan M."/>
            <person name="Labutti K."/>
            <person name="Barry K."/>
            <person name="Goldstein A."/>
            <person name="Labbe J."/>
            <person name="Schadt C."/>
            <person name="Tuskan G."/>
            <person name="Grigoriev I."/>
            <person name="Martin F."/>
            <person name="Vilgalys R."/>
            <person name="Bonito G."/>
        </authorList>
    </citation>
    <scope>NUCLEOTIDE SEQUENCE [LARGE SCALE GENOMIC DNA]</scope>
    <source>
        <strain evidence="2 3">AG-77</strain>
    </source>
</reference>
<dbReference type="Proteomes" id="UP000078512">
    <property type="component" value="Unassembled WGS sequence"/>
</dbReference>
<organism evidence="2 3">
    <name type="scientific">Linnemannia elongata AG-77</name>
    <dbReference type="NCBI Taxonomy" id="1314771"/>
    <lineage>
        <taxon>Eukaryota</taxon>
        <taxon>Fungi</taxon>
        <taxon>Fungi incertae sedis</taxon>
        <taxon>Mucoromycota</taxon>
        <taxon>Mortierellomycotina</taxon>
        <taxon>Mortierellomycetes</taxon>
        <taxon>Mortierellales</taxon>
        <taxon>Mortierellaceae</taxon>
        <taxon>Linnemannia</taxon>
    </lineage>
</organism>
<dbReference type="OrthoDB" id="2405755at2759"/>
<keyword evidence="1" id="KW-0472">Membrane</keyword>
<feature type="transmembrane region" description="Helical" evidence="1">
    <location>
        <begin position="466"/>
        <end position="489"/>
    </location>
</feature>
<keyword evidence="1" id="KW-1133">Transmembrane helix</keyword>
<accession>A0A197JGK4</accession>
<protein>
    <submittedName>
        <fullName evidence="2">Uncharacterized protein</fullName>
    </submittedName>
</protein>
<evidence type="ECO:0000256" key="1">
    <source>
        <dbReference type="SAM" id="Phobius"/>
    </source>
</evidence>
<proteinExistence type="predicted"/>
<keyword evidence="1" id="KW-0812">Transmembrane</keyword>
<feature type="transmembrane region" description="Helical" evidence="1">
    <location>
        <begin position="12"/>
        <end position="32"/>
    </location>
</feature>
<name>A0A197JGK4_9FUNG</name>
<dbReference type="EMBL" id="KV442116">
    <property type="protein sequence ID" value="OAQ23529.1"/>
    <property type="molecule type" value="Genomic_DNA"/>
</dbReference>
<evidence type="ECO:0000313" key="2">
    <source>
        <dbReference type="EMBL" id="OAQ23529.1"/>
    </source>
</evidence>
<sequence>MFLPWTPFVLNIVLAVFQLLLIGAIDAILAIYSRFGGEHANSIRWTRQGGYPEMLKSLYNSWKTIPKSTKVAMVITIFASLAASLLDKGAMYFIIPSVRQGEADPIVAKSSQFSPRGLQRSFTGWSGSIRHGTDIVGAMAKMINDTSNIPEAVIGRVYTPRTFEYEIACDQFDLFVSNASNLLLSNSGCTVAQYSPLAGINIDFNKVRVVNMSKGRWSVSAPATSLSGFMPVQIEESIIVGGRIYALGITEPRVASYIKPGLMSLPTTLTTKCVYPSGEISVLSASTVPFSFSTAQNFRNVSTAVFGEYGDLLQAMEASINNTKATSNSTLFMELKVHGSFIEAVVCSSFENPNPGVISMSCIYNNVNMFIVKQQEINTLIVKARGGRPFPYPPVTSIAMTIEHIVALHNGVPQPVSMSTMKNATYEAAQYLASLGQNFYPDYAEEQLYVLFDTTDPRQGFKIPEWLLISMAATMIACFCLWTMTKALLGVRYTSSLYKVVSMQLSPHIEISAPMLIRSKFEPFEFEDIPVVPVNDLYELDTSKTKSSLKHLH</sequence>
<keyword evidence="3" id="KW-1185">Reference proteome</keyword>